<proteinExistence type="inferred from homology"/>
<dbReference type="Pfam" id="PF03466">
    <property type="entry name" value="LysR_substrate"/>
    <property type="match status" value="1"/>
</dbReference>
<keyword evidence="3" id="KW-0238">DNA-binding</keyword>
<dbReference type="PANTHER" id="PTHR30579:SF8">
    <property type="entry name" value="HTH-TYPE TRANSCRIPTIONAL REGULATOR HDFR"/>
    <property type="match status" value="1"/>
</dbReference>
<organism evidence="6 7">
    <name type="scientific">Dasania phycosphaerae</name>
    <dbReference type="NCBI Taxonomy" id="2950436"/>
    <lineage>
        <taxon>Bacteria</taxon>
        <taxon>Pseudomonadati</taxon>
        <taxon>Pseudomonadota</taxon>
        <taxon>Gammaproteobacteria</taxon>
        <taxon>Cellvibrionales</taxon>
        <taxon>Spongiibacteraceae</taxon>
        <taxon>Dasania</taxon>
    </lineage>
</organism>
<evidence type="ECO:0000313" key="6">
    <source>
        <dbReference type="EMBL" id="MCZ0865368.1"/>
    </source>
</evidence>
<comment type="similarity">
    <text evidence="1">Belongs to the LysR transcriptional regulatory family.</text>
</comment>
<evidence type="ECO:0000256" key="1">
    <source>
        <dbReference type="ARBA" id="ARBA00009437"/>
    </source>
</evidence>
<dbReference type="Proteomes" id="UP001069090">
    <property type="component" value="Unassembled WGS sequence"/>
</dbReference>
<dbReference type="PANTHER" id="PTHR30579">
    <property type="entry name" value="TRANSCRIPTIONAL REGULATOR"/>
    <property type="match status" value="1"/>
</dbReference>
<keyword evidence="2" id="KW-0805">Transcription regulation</keyword>
<dbReference type="RefSeq" id="WP_258331513.1">
    <property type="nucleotide sequence ID" value="NZ_JAPTGG010000006.1"/>
</dbReference>
<dbReference type="InterPro" id="IPR000847">
    <property type="entry name" value="LysR_HTH_N"/>
</dbReference>
<dbReference type="AlphaFoldDB" id="A0A9J6RMF3"/>
<reference evidence="6 7" key="1">
    <citation type="submission" date="2022-12" db="EMBL/GenBank/DDBJ databases">
        <title>Dasania phycosphaerae sp. nov., isolated from particulate material of the south coast of Korea.</title>
        <authorList>
            <person name="Jiang Y."/>
        </authorList>
    </citation>
    <scope>NUCLEOTIDE SEQUENCE [LARGE SCALE GENOMIC DNA]</scope>
    <source>
        <strain evidence="6 7">GY-19</strain>
    </source>
</reference>
<name>A0A9J6RMF3_9GAMM</name>
<dbReference type="InterPro" id="IPR036390">
    <property type="entry name" value="WH_DNA-bd_sf"/>
</dbReference>
<dbReference type="SUPFAM" id="SSF53850">
    <property type="entry name" value="Periplasmic binding protein-like II"/>
    <property type="match status" value="1"/>
</dbReference>
<dbReference type="InterPro" id="IPR036388">
    <property type="entry name" value="WH-like_DNA-bd_sf"/>
</dbReference>
<keyword evidence="7" id="KW-1185">Reference proteome</keyword>
<comment type="caution">
    <text evidence="6">The sequence shown here is derived from an EMBL/GenBank/DDBJ whole genome shotgun (WGS) entry which is preliminary data.</text>
</comment>
<dbReference type="PRINTS" id="PR00039">
    <property type="entry name" value="HTHLYSR"/>
</dbReference>
<dbReference type="InterPro" id="IPR005119">
    <property type="entry name" value="LysR_subst-bd"/>
</dbReference>
<dbReference type="PROSITE" id="PS50931">
    <property type="entry name" value="HTH_LYSR"/>
    <property type="match status" value="1"/>
</dbReference>
<dbReference type="GO" id="GO:0003677">
    <property type="term" value="F:DNA binding"/>
    <property type="evidence" value="ECO:0007669"/>
    <property type="project" value="UniProtKB-KW"/>
</dbReference>
<dbReference type="SUPFAM" id="SSF46785">
    <property type="entry name" value="Winged helix' DNA-binding domain"/>
    <property type="match status" value="1"/>
</dbReference>
<accession>A0A9J6RMF3</accession>
<feature type="domain" description="HTH lysR-type" evidence="5">
    <location>
        <begin position="1"/>
        <end position="58"/>
    </location>
</feature>
<dbReference type="Gene3D" id="3.40.190.290">
    <property type="match status" value="1"/>
</dbReference>
<evidence type="ECO:0000256" key="2">
    <source>
        <dbReference type="ARBA" id="ARBA00023015"/>
    </source>
</evidence>
<gene>
    <name evidence="6" type="ORF">O0V09_09160</name>
</gene>
<evidence type="ECO:0000313" key="7">
    <source>
        <dbReference type="Proteomes" id="UP001069090"/>
    </source>
</evidence>
<dbReference type="EMBL" id="JAPTGG010000006">
    <property type="protein sequence ID" value="MCZ0865368.1"/>
    <property type="molecule type" value="Genomic_DNA"/>
</dbReference>
<dbReference type="GO" id="GO:0003700">
    <property type="term" value="F:DNA-binding transcription factor activity"/>
    <property type="evidence" value="ECO:0007669"/>
    <property type="project" value="InterPro"/>
</dbReference>
<sequence>MDIELLKTFLEVKNTRHFGKAADNLYITQAAVSARVKQMEEYFGVQLFIRKRNNIQLTAEGERLITHAETMLLAWSRARQDVALKVEQKDQLGIGATAGLWNYAYQDKLAAIYRAFPQLSLRSEVHGADDLLRMVMERALDVAIVFDAPSVPELTVASAGKLKLVLATTIPDVNAKNALKENYIYVDWGTAFNMFHAKRFSEAAPAILYTTMASIAEAFMAESPASAFLPLTMVEAGIESGAVPAMRMVDAAPSFGREVCIIYRSNNERLDLIEQLLPILQS</sequence>
<evidence type="ECO:0000256" key="4">
    <source>
        <dbReference type="ARBA" id="ARBA00023163"/>
    </source>
</evidence>
<evidence type="ECO:0000259" key="5">
    <source>
        <dbReference type="PROSITE" id="PS50931"/>
    </source>
</evidence>
<keyword evidence="4" id="KW-0804">Transcription</keyword>
<evidence type="ECO:0000256" key="3">
    <source>
        <dbReference type="ARBA" id="ARBA00023125"/>
    </source>
</evidence>
<dbReference type="Gene3D" id="1.10.10.10">
    <property type="entry name" value="Winged helix-like DNA-binding domain superfamily/Winged helix DNA-binding domain"/>
    <property type="match status" value="1"/>
</dbReference>
<dbReference type="Pfam" id="PF00126">
    <property type="entry name" value="HTH_1"/>
    <property type="match status" value="1"/>
</dbReference>
<protein>
    <submittedName>
        <fullName evidence="6">LysR family transcriptional regulator</fullName>
    </submittedName>
</protein>
<dbReference type="FunFam" id="1.10.10.10:FF:000001">
    <property type="entry name" value="LysR family transcriptional regulator"/>
    <property type="match status" value="1"/>
</dbReference>
<dbReference type="InterPro" id="IPR050176">
    <property type="entry name" value="LTTR"/>
</dbReference>